<feature type="chain" id="PRO_5040764836" evidence="3">
    <location>
        <begin position="27"/>
        <end position="212"/>
    </location>
</feature>
<accession>A0A9W4SVK1</accession>
<evidence type="ECO:0000313" key="4">
    <source>
        <dbReference type="EMBL" id="CAI2182423.1"/>
    </source>
</evidence>
<protein>
    <submittedName>
        <fullName evidence="4">19557_t:CDS:1</fullName>
    </submittedName>
</protein>
<dbReference type="OrthoDB" id="432528at2759"/>
<comment type="caution">
    <text evidence="4">The sequence shown here is derived from an EMBL/GenBank/DDBJ whole genome shotgun (WGS) entry which is preliminary data.</text>
</comment>
<dbReference type="PANTHER" id="PTHR46093:SF18">
    <property type="entry name" value="FIBRONECTIN TYPE-III DOMAIN-CONTAINING PROTEIN"/>
    <property type="match status" value="1"/>
</dbReference>
<evidence type="ECO:0000256" key="1">
    <source>
        <dbReference type="ARBA" id="ARBA00022441"/>
    </source>
</evidence>
<dbReference type="Pfam" id="PF24681">
    <property type="entry name" value="Kelch_KLHDC2_KLHL20_DRC7"/>
    <property type="match status" value="1"/>
</dbReference>
<evidence type="ECO:0000256" key="3">
    <source>
        <dbReference type="SAM" id="SignalP"/>
    </source>
</evidence>
<dbReference type="Gene3D" id="2.120.10.80">
    <property type="entry name" value="Kelch-type beta propeller"/>
    <property type="match status" value="1"/>
</dbReference>
<dbReference type="PANTHER" id="PTHR46093">
    <property type="entry name" value="ACYL-COA-BINDING DOMAIN-CONTAINING PROTEIN 5"/>
    <property type="match status" value="1"/>
</dbReference>
<dbReference type="AlphaFoldDB" id="A0A9W4SVK1"/>
<gene>
    <name evidence="4" type="ORF">FWILDA_LOCUS10572</name>
</gene>
<evidence type="ECO:0000313" key="5">
    <source>
        <dbReference type="Proteomes" id="UP001153678"/>
    </source>
</evidence>
<keyword evidence="1" id="KW-0880">Kelch repeat</keyword>
<name>A0A9W4SVK1_9GLOM</name>
<evidence type="ECO:0000256" key="2">
    <source>
        <dbReference type="ARBA" id="ARBA00022737"/>
    </source>
</evidence>
<organism evidence="4 5">
    <name type="scientific">Funneliformis geosporum</name>
    <dbReference type="NCBI Taxonomy" id="1117311"/>
    <lineage>
        <taxon>Eukaryota</taxon>
        <taxon>Fungi</taxon>
        <taxon>Fungi incertae sedis</taxon>
        <taxon>Mucoromycota</taxon>
        <taxon>Glomeromycotina</taxon>
        <taxon>Glomeromycetes</taxon>
        <taxon>Glomerales</taxon>
        <taxon>Glomeraceae</taxon>
        <taxon>Funneliformis</taxon>
    </lineage>
</organism>
<sequence>MNCKIYKSLNCFFILILSYLIFEVESFTPAGRLAHSSVLVVNRIYFFGGVDDQSNDLSEVFYLDLSKPFDMATPSWKDMSATSAIPFRSAFATTASTNNDNNPIIYLIGGLTRDQNNVDTFISLIHAFNPKSKKWNTPIIKGKEPERRRNIQAVVDDVGKIYVFGGKTDNSLGSEIIQLFNDIAIFNTKDLNWSQGPIVNAPLKRDLYTATH</sequence>
<dbReference type="EMBL" id="CAMKVN010002741">
    <property type="protein sequence ID" value="CAI2182423.1"/>
    <property type="molecule type" value="Genomic_DNA"/>
</dbReference>
<dbReference type="SUPFAM" id="SSF117281">
    <property type="entry name" value="Kelch motif"/>
    <property type="match status" value="1"/>
</dbReference>
<dbReference type="Proteomes" id="UP001153678">
    <property type="component" value="Unassembled WGS sequence"/>
</dbReference>
<keyword evidence="5" id="KW-1185">Reference proteome</keyword>
<keyword evidence="2" id="KW-0677">Repeat</keyword>
<proteinExistence type="predicted"/>
<reference evidence="4" key="1">
    <citation type="submission" date="2022-08" db="EMBL/GenBank/DDBJ databases">
        <authorList>
            <person name="Kallberg Y."/>
            <person name="Tangrot J."/>
            <person name="Rosling A."/>
        </authorList>
    </citation>
    <scope>NUCLEOTIDE SEQUENCE</scope>
    <source>
        <strain evidence="4">Wild A</strain>
    </source>
</reference>
<dbReference type="InterPro" id="IPR015915">
    <property type="entry name" value="Kelch-typ_b-propeller"/>
</dbReference>
<keyword evidence="3" id="KW-0732">Signal</keyword>
<feature type="signal peptide" evidence="3">
    <location>
        <begin position="1"/>
        <end position="26"/>
    </location>
</feature>